<dbReference type="Proteomes" id="UP000028999">
    <property type="component" value="Unassembled WGS sequence"/>
</dbReference>
<dbReference type="Gramene" id="CDY53017">
    <property type="protein sequence ID" value="CDY53017"/>
    <property type="gene ID" value="GSBRNA2T00008335001"/>
</dbReference>
<accession>A0A078IST8</accession>
<reference evidence="2 3" key="1">
    <citation type="journal article" date="2014" name="Science">
        <title>Plant genetics. Early allopolyploid evolution in the post-Neolithic Brassica napus oilseed genome.</title>
        <authorList>
            <person name="Chalhoub B."/>
            <person name="Denoeud F."/>
            <person name="Liu S."/>
            <person name="Parkin I.A."/>
            <person name="Tang H."/>
            <person name="Wang X."/>
            <person name="Chiquet J."/>
            <person name="Belcram H."/>
            <person name="Tong C."/>
            <person name="Samans B."/>
            <person name="Correa M."/>
            <person name="Da Silva C."/>
            <person name="Just J."/>
            <person name="Falentin C."/>
            <person name="Koh C.S."/>
            <person name="Le Clainche I."/>
            <person name="Bernard M."/>
            <person name="Bento P."/>
            <person name="Noel B."/>
            <person name="Labadie K."/>
            <person name="Alberti A."/>
            <person name="Charles M."/>
            <person name="Arnaud D."/>
            <person name="Guo H."/>
            <person name="Daviaud C."/>
            <person name="Alamery S."/>
            <person name="Jabbari K."/>
            <person name="Zhao M."/>
            <person name="Edger P.P."/>
            <person name="Chelaifa H."/>
            <person name="Tack D."/>
            <person name="Lassalle G."/>
            <person name="Mestiri I."/>
            <person name="Schnel N."/>
            <person name="Le Paslier M.C."/>
            <person name="Fan G."/>
            <person name="Renault V."/>
            <person name="Bayer P.E."/>
            <person name="Golicz A.A."/>
            <person name="Manoli S."/>
            <person name="Lee T.H."/>
            <person name="Thi V.H."/>
            <person name="Chalabi S."/>
            <person name="Hu Q."/>
            <person name="Fan C."/>
            <person name="Tollenaere R."/>
            <person name="Lu Y."/>
            <person name="Battail C."/>
            <person name="Shen J."/>
            <person name="Sidebottom C.H."/>
            <person name="Wang X."/>
            <person name="Canaguier A."/>
            <person name="Chauveau A."/>
            <person name="Berard A."/>
            <person name="Deniot G."/>
            <person name="Guan M."/>
            <person name="Liu Z."/>
            <person name="Sun F."/>
            <person name="Lim Y.P."/>
            <person name="Lyons E."/>
            <person name="Town C.D."/>
            <person name="Bancroft I."/>
            <person name="Wang X."/>
            <person name="Meng J."/>
            <person name="Ma J."/>
            <person name="Pires J.C."/>
            <person name="King G.J."/>
            <person name="Brunel D."/>
            <person name="Delourme R."/>
            <person name="Renard M."/>
            <person name="Aury J.M."/>
            <person name="Adams K.L."/>
            <person name="Batley J."/>
            <person name="Snowdon R.J."/>
            <person name="Tost J."/>
            <person name="Edwards D."/>
            <person name="Zhou Y."/>
            <person name="Hua W."/>
            <person name="Sharpe A.G."/>
            <person name="Paterson A.H."/>
            <person name="Guan C."/>
            <person name="Wincker P."/>
        </authorList>
    </citation>
    <scope>NUCLEOTIDE SEQUENCE [LARGE SCALE GENOMIC DNA]</scope>
    <source>
        <strain evidence="3">cv. Darmor-bzh</strain>
    </source>
</reference>
<evidence type="ECO:0000256" key="1">
    <source>
        <dbReference type="SAM" id="Phobius"/>
    </source>
</evidence>
<gene>
    <name evidence="2" type="primary">BnaC04g00130D</name>
    <name evidence="2" type="ORF">GSBRNA2T00008335001</name>
</gene>
<dbReference type="PaxDb" id="3708-A0A078IST8"/>
<dbReference type="EMBL" id="LK033154">
    <property type="protein sequence ID" value="CDY53017.1"/>
    <property type="molecule type" value="Genomic_DNA"/>
</dbReference>
<sequence>MVVYTKRFSVSVQIYMCYFLLELNVYHYWLWSQMIRKSCPQGKKVFHKLSSQEQFDLSFSNGILY</sequence>
<evidence type="ECO:0000313" key="2">
    <source>
        <dbReference type="EMBL" id="CDY53017.1"/>
    </source>
</evidence>
<keyword evidence="1" id="KW-0472">Membrane</keyword>
<proteinExistence type="predicted"/>
<dbReference type="AlphaFoldDB" id="A0A078IST8"/>
<keyword evidence="1" id="KW-0812">Transmembrane</keyword>
<feature type="transmembrane region" description="Helical" evidence="1">
    <location>
        <begin position="12"/>
        <end position="31"/>
    </location>
</feature>
<protein>
    <submittedName>
        <fullName evidence="2">BnaC04g00130D protein</fullName>
    </submittedName>
</protein>
<organism evidence="2 3">
    <name type="scientific">Brassica napus</name>
    <name type="common">Rape</name>
    <dbReference type="NCBI Taxonomy" id="3708"/>
    <lineage>
        <taxon>Eukaryota</taxon>
        <taxon>Viridiplantae</taxon>
        <taxon>Streptophyta</taxon>
        <taxon>Embryophyta</taxon>
        <taxon>Tracheophyta</taxon>
        <taxon>Spermatophyta</taxon>
        <taxon>Magnoliopsida</taxon>
        <taxon>eudicotyledons</taxon>
        <taxon>Gunneridae</taxon>
        <taxon>Pentapetalae</taxon>
        <taxon>rosids</taxon>
        <taxon>malvids</taxon>
        <taxon>Brassicales</taxon>
        <taxon>Brassicaceae</taxon>
        <taxon>Brassiceae</taxon>
        <taxon>Brassica</taxon>
    </lineage>
</organism>
<keyword evidence="1" id="KW-1133">Transmembrane helix</keyword>
<name>A0A078IST8_BRANA</name>
<evidence type="ECO:0000313" key="3">
    <source>
        <dbReference type="Proteomes" id="UP000028999"/>
    </source>
</evidence>
<keyword evidence="3" id="KW-1185">Reference proteome</keyword>